<protein>
    <submittedName>
        <fullName evidence="1">Uncharacterized protein</fullName>
    </submittedName>
</protein>
<dbReference type="Proteomes" id="UP000887013">
    <property type="component" value="Unassembled WGS sequence"/>
</dbReference>
<proteinExistence type="predicted"/>
<evidence type="ECO:0000313" key="1">
    <source>
        <dbReference type="EMBL" id="GFT30783.1"/>
    </source>
</evidence>
<accession>A0A8X6NRZ4</accession>
<comment type="caution">
    <text evidence="1">The sequence shown here is derived from an EMBL/GenBank/DDBJ whole genome shotgun (WGS) entry which is preliminary data.</text>
</comment>
<keyword evidence="2" id="KW-1185">Reference proteome</keyword>
<sequence>MTVQKTVFALDVLPETILSTLLQNGFRLGDFRKAKHYHQKAYKLPPPTPAHTPVEERPASGKRALAKNYLEVPSRYKKMRIAPATRRIQRPPTPEPATSVFIPPPAPVFVSPPAPVFVSPPAPVFVSPPAPVVVSPPAPETLANVAAPALPEPTLTDNETYNEFFLFDRFHRQHALERHYLQSRKQCVFCMGLRRWAHGEKRLPRNMKHVVECFKRFLDDARDASSDGETEASEAKSDEVCECKTFESHPRDMCGRRKDRMNEYVGFYDSVFEKPDMWPVDDDTVAFTEASGLGKDVYGMVQRYLTGDLNWFHIMVKYDAFNIFCQEMESIRDQFVVLPFWCLCDGLVSGTGRTQHRHMIVACEPESSFEDIWKHKVRYDFPSSGAAKKCVKIQDPFHLVRTILYVSQRKAACDGKIPKNLKDLDQMSHFHMNRPLHEHSIAFLCTLFPGGMEDLLLEQNSNKNVVGWEEASVSVRDRWGHSKWVVPIHVTGWKFLNCKIPLDPHYEPTEETTPLYLTLYGDKKVYLKKGEVEQDQSCSLQRIRDEMYVLSRKQQNVMNQVKDGKEKVKMAQESHWKCKVAEMKAERDVFKMERDVLKSKENEWRTKETEMKMERDALKSKENEWKIEQNMLKNERDMFKTERESLITENARLKRSLTSVVQMFSDLVTRLIT</sequence>
<organism evidence="1 2">
    <name type="scientific">Nephila pilipes</name>
    <name type="common">Giant wood spider</name>
    <name type="synonym">Nephila maculata</name>
    <dbReference type="NCBI Taxonomy" id="299642"/>
    <lineage>
        <taxon>Eukaryota</taxon>
        <taxon>Metazoa</taxon>
        <taxon>Ecdysozoa</taxon>
        <taxon>Arthropoda</taxon>
        <taxon>Chelicerata</taxon>
        <taxon>Arachnida</taxon>
        <taxon>Araneae</taxon>
        <taxon>Araneomorphae</taxon>
        <taxon>Entelegynae</taxon>
        <taxon>Araneoidea</taxon>
        <taxon>Nephilidae</taxon>
        <taxon>Nephila</taxon>
    </lineage>
</organism>
<name>A0A8X6NRZ4_NEPPI</name>
<evidence type="ECO:0000313" key="2">
    <source>
        <dbReference type="Proteomes" id="UP000887013"/>
    </source>
</evidence>
<gene>
    <name evidence="1" type="primary">AVEN_65616_1</name>
    <name evidence="1" type="ORF">NPIL_257961</name>
</gene>
<dbReference type="OrthoDB" id="10255522at2759"/>
<dbReference type="EMBL" id="BMAW01012855">
    <property type="protein sequence ID" value="GFT30783.1"/>
    <property type="molecule type" value="Genomic_DNA"/>
</dbReference>
<reference evidence="1" key="1">
    <citation type="submission" date="2020-08" db="EMBL/GenBank/DDBJ databases">
        <title>Multicomponent nature underlies the extraordinary mechanical properties of spider dragline silk.</title>
        <authorList>
            <person name="Kono N."/>
            <person name="Nakamura H."/>
            <person name="Mori M."/>
            <person name="Yoshida Y."/>
            <person name="Ohtoshi R."/>
            <person name="Malay A.D."/>
            <person name="Moran D.A.P."/>
            <person name="Tomita M."/>
            <person name="Numata K."/>
            <person name="Arakawa K."/>
        </authorList>
    </citation>
    <scope>NUCLEOTIDE SEQUENCE</scope>
</reference>
<dbReference type="AlphaFoldDB" id="A0A8X6NRZ4"/>